<dbReference type="PANTHER" id="PTHR18968:SF13">
    <property type="entry name" value="ACETOLACTATE SYNTHASE CATALYTIC SUBUNIT, MITOCHONDRIAL"/>
    <property type="match status" value="1"/>
</dbReference>
<dbReference type="Gene3D" id="3.40.50.1220">
    <property type="entry name" value="TPP-binding domain"/>
    <property type="match status" value="1"/>
</dbReference>
<dbReference type="Proteomes" id="UP000242015">
    <property type="component" value="Unassembled WGS sequence"/>
</dbReference>
<dbReference type="Pfam" id="PF02776">
    <property type="entry name" value="TPP_enzyme_N"/>
    <property type="match status" value="1"/>
</dbReference>
<dbReference type="InterPro" id="IPR012001">
    <property type="entry name" value="Thiamin_PyroP_enz_TPP-bd_dom"/>
</dbReference>
<dbReference type="GO" id="GO:0003984">
    <property type="term" value="F:acetolactate synthase activity"/>
    <property type="evidence" value="ECO:0007669"/>
    <property type="project" value="TreeGrafter"/>
</dbReference>
<dbReference type="Pfam" id="PF02775">
    <property type="entry name" value="TPP_enzyme_C"/>
    <property type="match status" value="1"/>
</dbReference>
<dbReference type="CDD" id="cd07035">
    <property type="entry name" value="TPP_PYR_POX_like"/>
    <property type="match status" value="1"/>
</dbReference>
<comment type="caution">
    <text evidence="5">The sequence shown here is derived from an EMBL/GenBank/DDBJ whole genome shotgun (WGS) entry which is preliminary data.</text>
</comment>
<dbReference type="AlphaFoldDB" id="A0A2R6CDZ8"/>
<evidence type="ECO:0000256" key="1">
    <source>
        <dbReference type="ARBA" id="ARBA00007812"/>
    </source>
</evidence>
<dbReference type="InterPro" id="IPR011766">
    <property type="entry name" value="TPP_enzyme_TPP-bd"/>
</dbReference>
<evidence type="ECO:0000259" key="3">
    <source>
        <dbReference type="Pfam" id="PF02775"/>
    </source>
</evidence>
<dbReference type="SUPFAM" id="SSF52518">
    <property type="entry name" value="Thiamin diphosphate-binding fold (THDP-binding)"/>
    <property type="match status" value="2"/>
</dbReference>
<dbReference type="PANTHER" id="PTHR18968">
    <property type="entry name" value="THIAMINE PYROPHOSPHATE ENZYMES"/>
    <property type="match status" value="1"/>
</dbReference>
<reference evidence="5 6" key="1">
    <citation type="submission" date="2017-04" db="EMBL/GenBank/DDBJ databases">
        <title>Novel microbial lineages endemic to geothermal iron-oxide mats fill important gaps in the evolutionary history of Archaea.</title>
        <authorList>
            <person name="Jay Z.J."/>
            <person name="Beam J.P."/>
            <person name="Dlakic M."/>
            <person name="Rusch D.B."/>
            <person name="Kozubal M.A."/>
            <person name="Inskeep W.P."/>
        </authorList>
    </citation>
    <scope>NUCLEOTIDE SEQUENCE [LARGE SCALE GENOMIC DNA]</scope>
    <source>
        <strain evidence="5">BE_D</strain>
    </source>
</reference>
<feature type="domain" description="Thiamine pyrophosphate enzyme N-terminal TPP-binding" evidence="4">
    <location>
        <begin position="21"/>
        <end position="117"/>
    </location>
</feature>
<dbReference type="GO" id="GO:0009097">
    <property type="term" value="P:isoleucine biosynthetic process"/>
    <property type="evidence" value="ECO:0007669"/>
    <property type="project" value="TreeGrafter"/>
</dbReference>
<dbReference type="InterPro" id="IPR029061">
    <property type="entry name" value="THDP-binding"/>
</dbReference>
<evidence type="ECO:0000313" key="5">
    <source>
        <dbReference type="EMBL" id="PSO09134.1"/>
    </source>
</evidence>
<evidence type="ECO:0000313" key="6">
    <source>
        <dbReference type="Proteomes" id="UP000242015"/>
    </source>
</evidence>
<dbReference type="InterPro" id="IPR029035">
    <property type="entry name" value="DHS-like_NAD/FAD-binding_dom"/>
</dbReference>
<protein>
    <recommendedName>
        <fullName evidence="7">Thiamine pyrophosphate-binding protein</fullName>
    </recommendedName>
</protein>
<evidence type="ECO:0000259" key="4">
    <source>
        <dbReference type="Pfam" id="PF02776"/>
    </source>
</evidence>
<proteinExistence type="inferred from homology"/>
<feature type="domain" description="Thiamine pyrophosphate enzyme TPP-binding" evidence="3">
    <location>
        <begin position="426"/>
        <end position="596"/>
    </location>
</feature>
<organism evidence="5 6">
    <name type="scientific">Candidatus Marsarchaeota G2 archaeon BE_D</name>
    <dbReference type="NCBI Taxonomy" id="1978158"/>
    <lineage>
        <taxon>Archaea</taxon>
        <taxon>Candidatus Marsarchaeota</taxon>
        <taxon>Candidatus Marsarchaeota group 2</taxon>
    </lineage>
</organism>
<dbReference type="EMBL" id="NEXF01000021">
    <property type="protein sequence ID" value="PSO09134.1"/>
    <property type="molecule type" value="Genomic_DNA"/>
</dbReference>
<evidence type="ECO:0008006" key="7">
    <source>
        <dbReference type="Google" id="ProtNLM"/>
    </source>
</evidence>
<dbReference type="GO" id="GO:0030976">
    <property type="term" value="F:thiamine pyrophosphate binding"/>
    <property type="evidence" value="ECO:0007669"/>
    <property type="project" value="InterPro"/>
</dbReference>
<sequence length="610" mass="66909">MPRSHSKDLEHLEGHEVDVETGGEWFVRILNELGVDFVFGTTGAGMPDIQDAMVVVKPPKWIQGLHEFVSVSAAMGYALASGRPGVALIDRVVGTQNAVGAFYGAYMNMAPVVVFASANLPGVQIPTGGLEYHYSSYQTLIVSPWVKWFTQVESLETMPEDVEKAFYLAASEPKGPVYVTLRQDLMASGVSKGWVTHSSSVASEGRVPDDRALASIADTLLSAQAPAIVVSHAGRNPEAVPLIVELAHLLGAPVIERRVFMSYPTGDPLHLGFADPYQSPALPPYTDVALFLETGLLPHLKPGRGIEIIDITSDPFHRQDVFGGGDYGSTLFPAKFRMVCDTAPTLRRLARLVEERLEAREREAVGERISRLSQEHERLFGEWRERAQRRYEEGVLDPWSIGLCMTRAWRKGVVWVNGTLSAREALWRTVTLNEPGTYFDNPSSHLGVTPGLAYGVSLADKKYVDVAAKDGYVSGRLSSSGRVVVCTLGDGEAMFGNIGSALWTCEHYGLGVVYVVLNNACWGIEWPAIERTTKQWAKKAHDFEFVDIDQPRIDFSGLAAAFSTYSAKVREPTQLEQELAKCITLAENGHPSLIEVEMEKYTGPEKSVVP</sequence>
<dbReference type="GO" id="GO:0050660">
    <property type="term" value="F:flavin adenine dinucleotide binding"/>
    <property type="evidence" value="ECO:0007669"/>
    <property type="project" value="TreeGrafter"/>
</dbReference>
<accession>A0A2R6CDZ8</accession>
<comment type="similarity">
    <text evidence="1">Belongs to the TPP enzyme family.</text>
</comment>
<keyword evidence="2" id="KW-0786">Thiamine pyrophosphate</keyword>
<dbReference type="Gene3D" id="3.40.50.970">
    <property type="match status" value="2"/>
</dbReference>
<evidence type="ECO:0000256" key="2">
    <source>
        <dbReference type="ARBA" id="ARBA00023052"/>
    </source>
</evidence>
<dbReference type="InterPro" id="IPR045229">
    <property type="entry name" value="TPP_enz"/>
</dbReference>
<name>A0A2R6CDZ8_9ARCH</name>
<dbReference type="SUPFAM" id="SSF52467">
    <property type="entry name" value="DHS-like NAD/FAD-binding domain"/>
    <property type="match status" value="1"/>
</dbReference>
<dbReference type="GO" id="GO:0005948">
    <property type="term" value="C:acetolactate synthase complex"/>
    <property type="evidence" value="ECO:0007669"/>
    <property type="project" value="TreeGrafter"/>
</dbReference>
<dbReference type="GO" id="GO:0009099">
    <property type="term" value="P:L-valine biosynthetic process"/>
    <property type="evidence" value="ECO:0007669"/>
    <property type="project" value="TreeGrafter"/>
</dbReference>
<dbReference type="GO" id="GO:0044272">
    <property type="term" value="P:sulfur compound biosynthetic process"/>
    <property type="evidence" value="ECO:0007669"/>
    <property type="project" value="UniProtKB-ARBA"/>
</dbReference>
<gene>
    <name evidence="5" type="ORF">B9Q04_02035</name>
</gene>